<protein>
    <submittedName>
        <fullName evidence="1">Chaperone for general secretion pathway YbaY</fullName>
    </submittedName>
</protein>
<dbReference type="InterPro" id="IPR039366">
    <property type="entry name" value="Pilotin"/>
</dbReference>
<dbReference type="PANTHER" id="PTHR38013">
    <property type="entry name" value="GLYCOPROTEIN/POLYSACCHARIDE METABOLISM"/>
    <property type="match status" value="1"/>
</dbReference>
<evidence type="ECO:0000313" key="2">
    <source>
        <dbReference type="Proteomes" id="UP000502117"/>
    </source>
</evidence>
<dbReference type="KEGG" id="schk:GII14_15030"/>
<dbReference type="EMBL" id="CP045857">
    <property type="protein sequence ID" value="QIJ05319.1"/>
    <property type="molecule type" value="Genomic_DNA"/>
</dbReference>
<proteinExistence type="predicted"/>
<accession>A0A6G7LU74</accession>
<dbReference type="RefSeq" id="WP_165565359.1">
    <property type="nucleotide sequence ID" value="NZ_CP045857.1"/>
</dbReference>
<evidence type="ECO:0000313" key="1">
    <source>
        <dbReference type="EMBL" id="QIJ05319.1"/>
    </source>
</evidence>
<dbReference type="Proteomes" id="UP000502117">
    <property type="component" value="Chromosome"/>
</dbReference>
<dbReference type="PROSITE" id="PS51257">
    <property type="entry name" value="PROKAR_LIPOPROTEIN"/>
    <property type="match status" value="1"/>
</dbReference>
<dbReference type="AlphaFoldDB" id="A0A6G7LU74"/>
<name>A0A6G7LU74_9GAMM</name>
<reference evidence="1 2" key="1">
    <citation type="submission" date="2019-11" db="EMBL/GenBank/DDBJ databases">
        <title>Complete Genome Sequence of Shewanella chilikensis Strain DC57, Isolated from Corroded Seal Rings at a floating production facility in Australia.</title>
        <authorList>
            <person name="Salgar-Chaparro S.J."/>
            <person name="Castillo-Villamizar G.A."/>
            <person name="Poehlein A."/>
            <person name="Daniel R."/>
            <person name="Machuca L."/>
        </authorList>
    </citation>
    <scope>NUCLEOTIDE SEQUENCE [LARGE SCALE GENOMIC DNA]</scope>
    <source>
        <strain evidence="1 2">DC57</strain>
    </source>
</reference>
<gene>
    <name evidence="1" type="ORF">GII14_15030</name>
</gene>
<dbReference type="Pfam" id="PF09619">
    <property type="entry name" value="YscW"/>
    <property type="match status" value="1"/>
</dbReference>
<dbReference type="PANTHER" id="PTHR38013:SF1">
    <property type="entry name" value="GLYCOPROTEIN_POLYSACCHARIDE METABOLISM"/>
    <property type="match status" value="1"/>
</dbReference>
<organism evidence="1 2">
    <name type="scientific">Shewanella chilikensis</name>
    <dbReference type="NCBI Taxonomy" id="558541"/>
    <lineage>
        <taxon>Bacteria</taxon>
        <taxon>Pseudomonadati</taxon>
        <taxon>Pseudomonadota</taxon>
        <taxon>Gammaproteobacteria</taxon>
        <taxon>Alteromonadales</taxon>
        <taxon>Shewanellaceae</taxon>
        <taxon>Shewanella</taxon>
    </lineage>
</organism>
<sequence length="138" mass="14936">MIKYVKGLVIAAGIAFLGACVTVDPKAPIIVNGAAGYLERVALPQGSSITIAIIDLDTPGVIVAQKSFDIARAPVPFKFILPAETLESDVNYGVVAMIQYQGRVIFQTYDRYPVINNDKFTTEVLMKAVPIPLLEQQP</sequence>
<dbReference type="InterPro" id="IPR053196">
    <property type="entry name" value="Lipoprotein_YbaY-like"/>
</dbReference>